<feature type="compositionally biased region" description="Polar residues" evidence="5">
    <location>
        <begin position="406"/>
        <end position="420"/>
    </location>
</feature>
<protein>
    <submittedName>
        <fullName evidence="7">SP-RING-type domain-containing protein</fullName>
    </submittedName>
</protein>
<keyword evidence="1" id="KW-0479">Metal-binding</keyword>
<dbReference type="PANTHER" id="PTHR10782:SF4">
    <property type="entry name" value="TONALLI, ISOFORM E"/>
    <property type="match status" value="1"/>
</dbReference>
<sequence>LAYLIPNGTIVQSTRLQIDKEQARKFPNDPQVRVLEFDISKGHLQTILGRSDLEIAVSCHLASEPPQICQWADEILEIRLNDRVLPINRRVLTDGAIAHKVSLFKDLCNINGNKLEVILSPTSRSSQTNLSLSDFLFSVVMIHMPSIRLTLEASTRPDRPEHILLSKRLDDFYASPKSRSTFAEIPVMCPVFKTRIKIPARLNTCQHLGVFDLRTFLQQEALWPTMVCPICQVPMDTKGFIVDSELQEHFFARVPERFNAIIILKDGSWRPVISEAPVTKLGEFTPLWGPYTNSFAYYLEHGALLPKNIPPLLTNGILDSSRHSLFPIEQLPQQRAHDNHLSDSSKPEFQSTTQLSNNSGYATAQPVNTETAPYQKERVLSTTQTPTNSLPDILNIPVEGAHANPKSLSSSPAFPNNSPTGGKDLKRSFDSNFGEKGTQNSCENPPKLSRLAIAQRLRQLDDDPETVTALRDLPDLSLLSRPDVLGVIYSLTKPVKQN</sequence>
<dbReference type="GO" id="GO:0000785">
    <property type="term" value="C:chromatin"/>
    <property type="evidence" value="ECO:0007669"/>
    <property type="project" value="TreeGrafter"/>
</dbReference>
<feature type="compositionally biased region" description="Polar residues" evidence="5">
    <location>
        <begin position="347"/>
        <end position="366"/>
    </location>
</feature>
<dbReference type="WBParaSite" id="HNAJ_0000463301-mRNA-1">
    <property type="protein sequence ID" value="HNAJ_0000463301-mRNA-1"/>
    <property type="gene ID" value="HNAJ_0000463301"/>
</dbReference>
<dbReference type="GO" id="GO:0003712">
    <property type="term" value="F:transcription coregulator activity"/>
    <property type="evidence" value="ECO:0007669"/>
    <property type="project" value="TreeGrafter"/>
</dbReference>
<reference evidence="7" key="1">
    <citation type="submission" date="2017-02" db="UniProtKB">
        <authorList>
            <consortium name="WormBaseParasite"/>
        </authorList>
    </citation>
    <scope>IDENTIFICATION</scope>
</reference>
<feature type="domain" description="SP-RING-type" evidence="6">
    <location>
        <begin position="169"/>
        <end position="260"/>
    </location>
</feature>
<evidence type="ECO:0000259" key="6">
    <source>
        <dbReference type="PROSITE" id="PS51044"/>
    </source>
</evidence>
<dbReference type="PANTHER" id="PTHR10782">
    <property type="entry name" value="ZINC FINGER MIZ DOMAIN-CONTAINING PROTEIN"/>
    <property type="match status" value="1"/>
</dbReference>
<dbReference type="GO" id="GO:0006357">
    <property type="term" value="P:regulation of transcription by RNA polymerase II"/>
    <property type="evidence" value="ECO:0007669"/>
    <property type="project" value="TreeGrafter"/>
</dbReference>
<keyword evidence="3" id="KW-0862">Zinc</keyword>
<evidence type="ECO:0000256" key="1">
    <source>
        <dbReference type="ARBA" id="ARBA00022723"/>
    </source>
</evidence>
<evidence type="ECO:0000256" key="3">
    <source>
        <dbReference type="ARBA" id="ARBA00022833"/>
    </source>
</evidence>
<organism evidence="7">
    <name type="scientific">Rodentolepis nana</name>
    <name type="common">Dwarf tapeworm</name>
    <name type="synonym">Hymenolepis nana</name>
    <dbReference type="NCBI Taxonomy" id="102285"/>
    <lineage>
        <taxon>Eukaryota</taxon>
        <taxon>Metazoa</taxon>
        <taxon>Spiralia</taxon>
        <taxon>Lophotrochozoa</taxon>
        <taxon>Platyhelminthes</taxon>
        <taxon>Cestoda</taxon>
        <taxon>Eucestoda</taxon>
        <taxon>Cyclophyllidea</taxon>
        <taxon>Hymenolepididae</taxon>
        <taxon>Rodentolepis</taxon>
    </lineage>
</organism>
<evidence type="ECO:0000256" key="2">
    <source>
        <dbReference type="ARBA" id="ARBA00022771"/>
    </source>
</evidence>
<dbReference type="Pfam" id="PF02891">
    <property type="entry name" value="zf-MIZ"/>
    <property type="match status" value="1"/>
</dbReference>
<feature type="compositionally biased region" description="Basic and acidic residues" evidence="5">
    <location>
        <begin position="335"/>
        <end position="346"/>
    </location>
</feature>
<feature type="region of interest" description="Disordered" evidence="5">
    <location>
        <begin position="401"/>
        <end position="447"/>
    </location>
</feature>
<dbReference type="PROSITE" id="PS51044">
    <property type="entry name" value="ZF_SP_RING"/>
    <property type="match status" value="1"/>
</dbReference>
<accession>A0A0R3TC44</accession>
<feature type="region of interest" description="Disordered" evidence="5">
    <location>
        <begin position="334"/>
        <end position="366"/>
    </location>
</feature>
<dbReference type="InterPro" id="IPR004181">
    <property type="entry name" value="Znf_MIZ"/>
</dbReference>
<proteinExistence type="predicted"/>
<dbReference type="GO" id="GO:0016925">
    <property type="term" value="P:protein sumoylation"/>
    <property type="evidence" value="ECO:0007669"/>
    <property type="project" value="TreeGrafter"/>
</dbReference>
<dbReference type="AlphaFoldDB" id="A0A0R3TC44"/>
<dbReference type="InterPro" id="IPR013083">
    <property type="entry name" value="Znf_RING/FYVE/PHD"/>
</dbReference>
<keyword evidence="2 4" id="KW-0863">Zinc-finger</keyword>
<name>A0A0R3TC44_RODNA</name>
<evidence type="ECO:0000313" key="7">
    <source>
        <dbReference type="WBParaSite" id="HNAJ_0000463301-mRNA-1"/>
    </source>
</evidence>
<dbReference type="Gene3D" id="3.30.40.10">
    <property type="entry name" value="Zinc/RING finger domain, C3HC4 (zinc finger)"/>
    <property type="match status" value="1"/>
</dbReference>
<dbReference type="GO" id="GO:0008270">
    <property type="term" value="F:zinc ion binding"/>
    <property type="evidence" value="ECO:0007669"/>
    <property type="project" value="UniProtKB-KW"/>
</dbReference>
<evidence type="ECO:0000256" key="4">
    <source>
        <dbReference type="PROSITE-ProRule" id="PRU00452"/>
    </source>
</evidence>
<dbReference type="STRING" id="102285.A0A0R3TC44"/>
<evidence type="ECO:0000256" key="5">
    <source>
        <dbReference type="SAM" id="MobiDB-lite"/>
    </source>
</evidence>
<dbReference type="GO" id="GO:0061665">
    <property type="term" value="F:SUMO ligase activity"/>
    <property type="evidence" value="ECO:0007669"/>
    <property type="project" value="TreeGrafter"/>
</dbReference>